<evidence type="ECO:0008006" key="8">
    <source>
        <dbReference type="Google" id="ProtNLM"/>
    </source>
</evidence>
<evidence type="ECO:0000256" key="5">
    <source>
        <dbReference type="SAM" id="MobiDB-lite"/>
    </source>
</evidence>
<dbReference type="InterPro" id="IPR010591">
    <property type="entry name" value="ATP11"/>
</dbReference>
<feature type="non-terminal residue" evidence="6">
    <location>
        <position position="203"/>
    </location>
</feature>
<keyword evidence="3" id="KW-0809">Transit peptide</keyword>
<organism evidence="6 7">
    <name type="scientific">Meganyctiphanes norvegica</name>
    <name type="common">Northern krill</name>
    <name type="synonym">Thysanopoda norvegica</name>
    <dbReference type="NCBI Taxonomy" id="48144"/>
    <lineage>
        <taxon>Eukaryota</taxon>
        <taxon>Metazoa</taxon>
        <taxon>Ecdysozoa</taxon>
        <taxon>Arthropoda</taxon>
        <taxon>Crustacea</taxon>
        <taxon>Multicrustacea</taxon>
        <taxon>Malacostraca</taxon>
        <taxon>Eumalacostraca</taxon>
        <taxon>Eucarida</taxon>
        <taxon>Euphausiacea</taxon>
        <taxon>Euphausiidae</taxon>
        <taxon>Meganyctiphanes</taxon>
    </lineage>
</organism>
<name>A0AAV2QQS4_MEGNR</name>
<evidence type="ECO:0000256" key="1">
    <source>
        <dbReference type="ARBA" id="ARBA00004173"/>
    </source>
</evidence>
<keyword evidence="4" id="KW-0496">Mitochondrion</keyword>
<dbReference type="Proteomes" id="UP001497623">
    <property type="component" value="Unassembled WGS sequence"/>
</dbReference>
<evidence type="ECO:0000256" key="2">
    <source>
        <dbReference type="ARBA" id="ARBA00009116"/>
    </source>
</evidence>
<gene>
    <name evidence="6" type="ORF">MNOR_LOCUS14365</name>
</gene>
<proteinExistence type="inferred from homology"/>
<dbReference type="Pfam" id="PF06644">
    <property type="entry name" value="ATP11"/>
    <property type="match status" value="1"/>
</dbReference>
<evidence type="ECO:0000313" key="6">
    <source>
        <dbReference type="EMBL" id="CAL4091523.1"/>
    </source>
</evidence>
<dbReference type="AlphaFoldDB" id="A0AAV2QQS4"/>
<dbReference type="PANTHER" id="PTHR13126">
    <property type="entry name" value="CHAPERONE ATP11"/>
    <property type="match status" value="1"/>
</dbReference>
<comment type="caution">
    <text evidence="6">The sequence shown here is derived from an EMBL/GenBank/DDBJ whole genome shotgun (WGS) entry which is preliminary data.</text>
</comment>
<dbReference type="PANTHER" id="PTHR13126:SF0">
    <property type="entry name" value="ATP SYNTHASE MITOCHONDRIAL F1 COMPLEX ASSEMBLY FACTOR 1"/>
    <property type="match status" value="1"/>
</dbReference>
<keyword evidence="7" id="KW-1185">Reference proteome</keyword>
<dbReference type="GO" id="GO:0033615">
    <property type="term" value="P:mitochondrial proton-transporting ATP synthase complex assembly"/>
    <property type="evidence" value="ECO:0007669"/>
    <property type="project" value="TreeGrafter"/>
</dbReference>
<sequence length="203" mass="23686">MSVYGSISENLQTNNFFFYISDRSLQRTAPEEFLSRFEQTSEAKQKKADEQRKKKQFSSISSQAKPDVTNRIPTQTPQKRLDSIMKTELLKDKTKEEIEYIWREYFKGKDTISGSAPAELYEKLHSNGMKYNTFLFPIPRDQGYEFIVSQFAGHEIHFTPLINFQAYKENAPECLTMVHFPDLQEEHGIVLMEGEYNSKVIQS</sequence>
<accession>A0AAV2QQS4</accession>
<comment type="subcellular location">
    <subcellularLocation>
        <location evidence="1">Mitochondrion</location>
    </subcellularLocation>
</comment>
<feature type="region of interest" description="Disordered" evidence="5">
    <location>
        <begin position="40"/>
        <end position="76"/>
    </location>
</feature>
<evidence type="ECO:0000256" key="3">
    <source>
        <dbReference type="ARBA" id="ARBA00022946"/>
    </source>
</evidence>
<dbReference type="GO" id="GO:0005739">
    <property type="term" value="C:mitochondrion"/>
    <property type="evidence" value="ECO:0007669"/>
    <property type="project" value="UniProtKB-SubCell"/>
</dbReference>
<dbReference type="EMBL" id="CAXKWB010008569">
    <property type="protein sequence ID" value="CAL4091523.1"/>
    <property type="molecule type" value="Genomic_DNA"/>
</dbReference>
<evidence type="ECO:0000313" key="7">
    <source>
        <dbReference type="Proteomes" id="UP001497623"/>
    </source>
</evidence>
<reference evidence="6 7" key="1">
    <citation type="submission" date="2024-05" db="EMBL/GenBank/DDBJ databases">
        <authorList>
            <person name="Wallberg A."/>
        </authorList>
    </citation>
    <scope>NUCLEOTIDE SEQUENCE [LARGE SCALE GENOMIC DNA]</scope>
</reference>
<protein>
    <recommendedName>
        <fullName evidence="8">ATP synthase mitochondrial F1 complex assembly factor 1</fullName>
    </recommendedName>
</protein>
<feature type="compositionally biased region" description="Basic and acidic residues" evidence="5">
    <location>
        <begin position="40"/>
        <end position="52"/>
    </location>
</feature>
<comment type="similarity">
    <text evidence="2">Belongs to the ATP11 family.</text>
</comment>
<evidence type="ECO:0000256" key="4">
    <source>
        <dbReference type="ARBA" id="ARBA00023128"/>
    </source>
</evidence>